<dbReference type="GO" id="GO:0016020">
    <property type="term" value="C:membrane"/>
    <property type="evidence" value="ECO:0007669"/>
    <property type="project" value="UniProtKB-SubCell"/>
</dbReference>
<feature type="transmembrane region" description="Helical" evidence="5">
    <location>
        <begin position="82"/>
        <end position="105"/>
    </location>
</feature>
<feature type="transmembrane region" description="Helical" evidence="5">
    <location>
        <begin position="472"/>
        <end position="491"/>
    </location>
</feature>
<reference evidence="7" key="1">
    <citation type="journal article" date="2020" name="Stud. Mycol.">
        <title>101 Dothideomycetes genomes: a test case for predicting lifestyles and emergence of pathogens.</title>
        <authorList>
            <person name="Haridas S."/>
            <person name="Albert R."/>
            <person name="Binder M."/>
            <person name="Bloem J."/>
            <person name="Labutti K."/>
            <person name="Salamov A."/>
            <person name="Andreopoulos B."/>
            <person name="Baker S."/>
            <person name="Barry K."/>
            <person name="Bills G."/>
            <person name="Bluhm B."/>
            <person name="Cannon C."/>
            <person name="Castanera R."/>
            <person name="Culley D."/>
            <person name="Daum C."/>
            <person name="Ezra D."/>
            <person name="Gonzalez J."/>
            <person name="Henrissat B."/>
            <person name="Kuo A."/>
            <person name="Liang C."/>
            <person name="Lipzen A."/>
            <person name="Lutzoni F."/>
            <person name="Magnuson J."/>
            <person name="Mondo S."/>
            <person name="Nolan M."/>
            <person name="Ohm R."/>
            <person name="Pangilinan J."/>
            <person name="Park H.-J."/>
            <person name="Ramirez L."/>
            <person name="Alfaro M."/>
            <person name="Sun H."/>
            <person name="Tritt A."/>
            <person name="Yoshinaga Y."/>
            <person name="Zwiers L.-H."/>
            <person name="Turgeon B."/>
            <person name="Goodwin S."/>
            <person name="Spatafora J."/>
            <person name="Crous P."/>
            <person name="Grigoriev I."/>
        </authorList>
    </citation>
    <scope>NUCLEOTIDE SEQUENCE</scope>
    <source>
        <strain evidence="7">CBS 109.77</strain>
    </source>
</reference>
<proteinExistence type="predicted"/>
<feature type="non-terminal residue" evidence="7">
    <location>
        <position position="1"/>
    </location>
</feature>
<evidence type="ECO:0000256" key="2">
    <source>
        <dbReference type="ARBA" id="ARBA00022692"/>
    </source>
</evidence>
<feature type="transmembrane region" description="Helical" evidence="5">
    <location>
        <begin position="268"/>
        <end position="285"/>
    </location>
</feature>
<feature type="transmembrane region" description="Helical" evidence="5">
    <location>
        <begin position="226"/>
        <end position="247"/>
    </location>
</feature>
<protein>
    <submittedName>
        <fullName evidence="7">Amino acid transporter</fullName>
    </submittedName>
</protein>
<dbReference type="PANTHER" id="PTHR43341">
    <property type="entry name" value="AMINO ACID PERMEASE"/>
    <property type="match status" value="1"/>
</dbReference>
<gene>
    <name evidence="7" type="ORF">K505DRAFT_234138</name>
</gene>
<dbReference type="OrthoDB" id="3900342at2759"/>
<name>A0A6A6XQ45_9PLEO</name>
<accession>A0A6A6XQ45</accession>
<feature type="transmembrane region" description="Helical" evidence="5">
    <location>
        <begin position="134"/>
        <end position="152"/>
    </location>
</feature>
<dbReference type="Gene3D" id="1.20.1740.10">
    <property type="entry name" value="Amino acid/polyamine transporter I"/>
    <property type="match status" value="1"/>
</dbReference>
<sequence length="596" mass="66819">LKERHVNMIGFSTVLGVGLFLSTGKAIYMAGPGGAVLAYLLAGTIMWSAMGCIGEMTALFPVKGPIFEFPRRFVDESVGLSIGWLSWFSWCVTLAAEILAITQVFKFEFKSEYLQNVGYPADSLGWPVGQNTNSAVWVGIFLILVLLANLLPVRMYGRMEYVFGCIKITVLVGIILFNTIINARHKLHQSRFWTYEEPLGFSTKNFTVRSDADQDIVLTGTVSGLAAFWTATTTTLFSLMGWEIIYFTAAENRDLQKSETMKLATRKITLRVILLYALAAFTVGLNVPYNDTNLADITIHGITGGQNSVFVIAAVREHVKVIPHLLNAFFIFSPCSTAINNLYAASRVLHALASHRDAWPQYAIFESIRSRLETTRKGVPMNAVFVSWLIGFLAFLSTNASQTENLGRMTTITVVCTLIIFAVNCIAYLQFYRQINAAAAGKLDEDLNITPEMRSFYKRAAHQYPYRSHLQWIRAAYALTGCTLLLIFQGWRTLVPPTQTKDFIASYISIILFLVLTAAYFIKDRGFSPQNWRLLAVKLMGLESVGPIVVSANLTSKPCDFCGAKHRRGHLRFPDKHLFTRGNFKAFVEWVWVWLK</sequence>
<dbReference type="InterPro" id="IPR050524">
    <property type="entry name" value="APC_YAT"/>
</dbReference>
<evidence type="ECO:0000313" key="8">
    <source>
        <dbReference type="Proteomes" id="UP000799757"/>
    </source>
</evidence>
<evidence type="ECO:0000256" key="4">
    <source>
        <dbReference type="ARBA" id="ARBA00023136"/>
    </source>
</evidence>
<feature type="transmembrane region" description="Helical" evidence="5">
    <location>
        <begin position="161"/>
        <end position="181"/>
    </location>
</feature>
<evidence type="ECO:0000256" key="3">
    <source>
        <dbReference type="ARBA" id="ARBA00022989"/>
    </source>
</evidence>
<feature type="domain" description="Amino acid permease/ SLC12A" evidence="6">
    <location>
        <begin position="5"/>
        <end position="436"/>
    </location>
</feature>
<organism evidence="7 8">
    <name type="scientific">Melanomma pulvis-pyrius CBS 109.77</name>
    <dbReference type="NCBI Taxonomy" id="1314802"/>
    <lineage>
        <taxon>Eukaryota</taxon>
        <taxon>Fungi</taxon>
        <taxon>Dikarya</taxon>
        <taxon>Ascomycota</taxon>
        <taxon>Pezizomycotina</taxon>
        <taxon>Dothideomycetes</taxon>
        <taxon>Pleosporomycetidae</taxon>
        <taxon>Pleosporales</taxon>
        <taxon>Melanommataceae</taxon>
        <taxon>Melanomma</taxon>
    </lineage>
</organism>
<dbReference type="InterPro" id="IPR004841">
    <property type="entry name" value="AA-permease/SLC12A_dom"/>
</dbReference>
<feature type="transmembrane region" description="Helical" evidence="5">
    <location>
        <begin position="409"/>
        <end position="429"/>
    </location>
</feature>
<evidence type="ECO:0000259" key="6">
    <source>
        <dbReference type="Pfam" id="PF00324"/>
    </source>
</evidence>
<keyword evidence="4 5" id="KW-0472">Membrane</keyword>
<dbReference type="AlphaFoldDB" id="A0A6A6XQ45"/>
<dbReference type="Proteomes" id="UP000799757">
    <property type="component" value="Unassembled WGS sequence"/>
</dbReference>
<feature type="transmembrane region" description="Helical" evidence="5">
    <location>
        <begin position="503"/>
        <end position="522"/>
    </location>
</feature>
<keyword evidence="3 5" id="KW-1133">Transmembrane helix</keyword>
<keyword evidence="8" id="KW-1185">Reference proteome</keyword>
<feature type="transmembrane region" description="Helical" evidence="5">
    <location>
        <begin position="379"/>
        <end position="397"/>
    </location>
</feature>
<feature type="transmembrane region" description="Helical" evidence="5">
    <location>
        <begin position="36"/>
        <end position="62"/>
    </location>
</feature>
<dbReference type="PANTHER" id="PTHR43341:SF35">
    <property type="entry name" value="ACID TRANSPORTER, PUTATIVE-RELATED"/>
    <property type="match status" value="1"/>
</dbReference>
<evidence type="ECO:0000313" key="7">
    <source>
        <dbReference type="EMBL" id="KAF2798065.1"/>
    </source>
</evidence>
<comment type="subcellular location">
    <subcellularLocation>
        <location evidence="1">Membrane</location>
        <topology evidence="1">Multi-pass membrane protein</topology>
    </subcellularLocation>
</comment>
<dbReference type="EMBL" id="MU001792">
    <property type="protein sequence ID" value="KAF2798065.1"/>
    <property type="molecule type" value="Genomic_DNA"/>
</dbReference>
<evidence type="ECO:0000256" key="5">
    <source>
        <dbReference type="SAM" id="Phobius"/>
    </source>
</evidence>
<dbReference type="GO" id="GO:0015171">
    <property type="term" value="F:amino acid transmembrane transporter activity"/>
    <property type="evidence" value="ECO:0007669"/>
    <property type="project" value="TreeGrafter"/>
</dbReference>
<keyword evidence="2 5" id="KW-0812">Transmembrane</keyword>
<evidence type="ECO:0000256" key="1">
    <source>
        <dbReference type="ARBA" id="ARBA00004141"/>
    </source>
</evidence>
<dbReference type="Pfam" id="PF00324">
    <property type="entry name" value="AA_permease"/>
    <property type="match status" value="1"/>
</dbReference>